<accession>J8IKJ3</accession>
<comment type="similarity">
    <text evidence="2">Belongs to the UPF0719 family.</text>
</comment>
<organism evidence="10 14">
    <name type="scientific">Bacillus mycoides</name>
    <dbReference type="NCBI Taxonomy" id="1405"/>
    <lineage>
        <taxon>Bacteria</taxon>
        <taxon>Bacillati</taxon>
        <taxon>Bacillota</taxon>
        <taxon>Bacilli</taxon>
        <taxon>Bacillales</taxon>
        <taxon>Bacillaceae</taxon>
        <taxon>Bacillus</taxon>
        <taxon>Bacillus cereus group</taxon>
    </lineage>
</organism>
<evidence type="ECO:0000256" key="5">
    <source>
        <dbReference type="ARBA" id="ARBA00022989"/>
    </source>
</evidence>
<evidence type="ECO:0000256" key="3">
    <source>
        <dbReference type="ARBA" id="ARBA00022475"/>
    </source>
</evidence>
<evidence type="ECO:0000313" key="8">
    <source>
        <dbReference type="EMBL" id="ARJ21326.1"/>
    </source>
</evidence>
<keyword evidence="6 7" id="KW-0472">Membrane</keyword>
<comment type="subcellular location">
    <subcellularLocation>
        <location evidence="1">Cell membrane</location>
        <topology evidence="1">Multi-pass membrane protein</topology>
    </subcellularLocation>
</comment>
<dbReference type="PANTHER" id="PTHR40043:SF1">
    <property type="entry name" value="UPF0719 INNER MEMBRANE PROTEIN YJFL"/>
    <property type="match status" value="1"/>
</dbReference>
<evidence type="ECO:0000313" key="16">
    <source>
        <dbReference type="Proteomes" id="UP000305524"/>
    </source>
</evidence>
<evidence type="ECO:0000256" key="2">
    <source>
        <dbReference type="ARBA" id="ARBA00005779"/>
    </source>
</evidence>
<dbReference type="EMBL" id="CP020743">
    <property type="protein sequence ID" value="ARJ21326.1"/>
    <property type="molecule type" value="Genomic_DNA"/>
</dbReference>
<dbReference type="AlphaFoldDB" id="A0A084J5V1"/>
<evidence type="ECO:0000313" key="10">
    <source>
        <dbReference type="EMBL" id="KWU56272.1"/>
    </source>
</evidence>
<feature type="transmembrane region" description="Helical" evidence="7">
    <location>
        <begin position="107"/>
        <end position="126"/>
    </location>
</feature>
<dbReference type="EMBL" id="CABWMC010000023">
    <property type="protein sequence ID" value="VXC35915.1"/>
    <property type="molecule type" value="Genomic_DNA"/>
</dbReference>
<evidence type="ECO:0000256" key="6">
    <source>
        <dbReference type="ARBA" id="ARBA00023136"/>
    </source>
</evidence>
<dbReference type="Proteomes" id="UP000192932">
    <property type="component" value="Chromosome"/>
</dbReference>
<evidence type="ECO:0000313" key="17">
    <source>
        <dbReference type="Proteomes" id="UP000437562"/>
    </source>
</evidence>
<dbReference type="Proteomes" id="UP000065797">
    <property type="component" value="Unassembled WGS sequence"/>
</dbReference>
<dbReference type="PANTHER" id="PTHR40043">
    <property type="entry name" value="UPF0719 INNER MEMBRANE PROTEIN YJFL"/>
    <property type="match status" value="1"/>
</dbReference>
<dbReference type="Proteomes" id="UP000006976">
    <property type="component" value="Unassembled WGS sequence"/>
</dbReference>
<reference evidence="14" key="3">
    <citation type="submission" date="2016-01" db="EMBL/GenBank/DDBJ databases">
        <authorList>
            <person name="McClelland M."/>
            <person name="Jain A."/>
            <person name="Saraogi P."/>
            <person name="Mendelson R."/>
            <person name="Westerman R."/>
            <person name="SanMiguel P."/>
            <person name="Csonka L."/>
        </authorList>
    </citation>
    <scope>NUCLEOTIDE SEQUENCE [LARGE SCALE GENOMIC DNA]</scope>
    <source>
        <strain evidence="14">PE8-15</strain>
    </source>
</reference>
<reference evidence="11 16" key="5">
    <citation type="journal article" date="2019" name="Environ. Microbiol.">
        <title>An active ?-lactamase is a part of an orchestrated cell wall stress resistance network of Bacillus subtilis and related rhizosphere species.</title>
        <authorList>
            <person name="Bucher T."/>
            <person name="Keren-Paz A."/>
            <person name="Hausser J."/>
            <person name="Olender T."/>
            <person name="Cytryn E."/>
            <person name="Kolodkin-Gal I."/>
        </authorList>
    </citation>
    <scope>NUCLEOTIDE SEQUENCE [LARGE SCALE GENOMIC DNA]</scope>
    <source>
        <strain evidence="11 16">I186</strain>
    </source>
</reference>
<dbReference type="OMA" id="VLNAACM"/>
<gene>
    <name evidence="10" type="ORF">AWW70_23110</name>
    <name evidence="8" type="ORF">B7492_08745</name>
    <name evidence="12" type="ORF">BACI71_30677</name>
    <name evidence="11" type="ORF">FC701_12670</name>
    <name evidence="9" type="ORF">III_03784</name>
</gene>
<evidence type="ECO:0000256" key="4">
    <source>
        <dbReference type="ARBA" id="ARBA00022692"/>
    </source>
</evidence>
<dbReference type="EMBL" id="AHEV01000022">
    <property type="protein sequence ID" value="EJR38031.1"/>
    <property type="molecule type" value="Genomic_DNA"/>
</dbReference>
<feature type="transmembrane region" description="Helical" evidence="7">
    <location>
        <begin position="69"/>
        <end position="87"/>
    </location>
</feature>
<keyword evidence="3" id="KW-1003">Cell membrane</keyword>
<feature type="transmembrane region" description="Helical" evidence="7">
    <location>
        <begin position="6"/>
        <end position="28"/>
    </location>
</feature>
<dbReference type="PATRIC" id="fig|1405.14.peg.2656"/>
<accession>A0A653XZZ1</accession>
<evidence type="ECO:0000256" key="1">
    <source>
        <dbReference type="ARBA" id="ARBA00004651"/>
    </source>
</evidence>
<accession>A0A0D6T7B0</accession>
<accession>A0A084J5V1</accession>
<dbReference type="InterPro" id="IPR007140">
    <property type="entry name" value="DUF350"/>
</dbReference>
<evidence type="ECO:0000313" key="14">
    <source>
        <dbReference type="Proteomes" id="UP000065797"/>
    </source>
</evidence>
<evidence type="ECO:0000313" key="9">
    <source>
        <dbReference type="EMBL" id="EJR38031.1"/>
    </source>
</evidence>
<evidence type="ECO:0000313" key="11">
    <source>
        <dbReference type="EMBL" id="TKI84735.1"/>
    </source>
</evidence>
<reference evidence="8 15" key="4">
    <citation type="submission" date="2017-04" db="EMBL/GenBank/DDBJ databases">
        <title>The Characteristic of a Fine Plant Growth-Promoting Rhizobacteria Bacillus mycoides Gnyt1 and its Whole Genome Sequencing Analysis.</title>
        <authorList>
            <person name="Li J.H."/>
            <person name="Yao T."/>
        </authorList>
    </citation>
    <scope>NUCLEOTIDE SEQUENCE [LARGE SCALE GENOMIC DNA]</scope>
    <source>
        <strain evidence="8 15">Gnyt1</strain>
    </source>
</reference>
<reference evidence="9 13" key="1">
    <citation type="submission" date="2012-04" db="EMBL/GenBank/DDBJ databases">
        <title>The Genome Sequence of Bacillus cereus VD078.</title>
        <authorList>
            <consortium name="The Broad Institute Genome Sequencing Platform"/>
            <consortium name="The Broad Institute Genome Sequencing Center for Infectious Disease"/>
            <person name="Feldgarden M."/>
            <person name="Van der Auwera G.A."/>
            <person name="Mahillon J."/>
            <person name="Duprez V."/>
            <person name="Timmery S."/>
            <person name="Mattelet C."/>
            <person name="Dierick K."/>
            <person name="Sun M."/>
            <person name="Yu Z."/>
            <person name="Zhu L."/>
            <person name="Hu X."/>
            <person name="Shank E.B."/>
            <person name="Swiecicka I."/>
            <person name="Hansen B.M."/>
            <person name="Andrup L."/>
            <person name="Young S.K."/>
            <person name="Zeng Q."/>
            <person name="Gargeya S."/>
            <person name="Fitzgerald M."/>
            <person name="Haas B."/>
            <person name="Abouelleil A."/>
            <person name="Alvarado L."/>
            <person name="Arachchi H.M."/>
            <person name="Berlin A."/>
            <person name="Chapman S.B."/>
            <person name="Goldberg J."/>
            <person name="Griggs A."/>
            <person name="Gujja S."/>
            <person name="Hansen M."/>
            <person name="Howarth C."/>
            <person name="Imamovic A."/>
            <person name="Larimer J."/>
            <person name="McCowen C."/>
            <person name="Montmayeur A."/>
            <person name="Murphy C."/>
            <person name="Neiman D."/>
            <person name="Pearson M."/>
            <person name="Priest M."/>
            <person name="Roberts A."/>
            <person name="Saif S."/>
            <person name="Shea T."/>
            <person name="Sisk P."/>
            <person name="Sykes S."/>
            <person name="Wortman J."/>
            <person name="Nusbaum C."/>
            <person name="Birren B."/>
        </authorList>
    </citation>
    <scope>NUCLEOTIDE SEQUENCE [LARGE SCALE GENOMIC DNA]</scope>
    <source>
        <strain evidence="9 13">VD078</strain>
    </source>
</reference>
<dbReference type="KEGG" id="bww:bwei_3412"/>
<dbReference type="Proteomes" id="UP000305524">
    <property type="component" value="Unassembled WGS sequence"/>
</dbReference>
<name>A0A084J5V1_BACMY</name>
<reference evidence="10" key="2">
    <citation type="submission" date="2016-01" db="EMBL/GenBank/DDBJ databases">
        <authorList>
            <person name="Van Zyl L.J."/>
            <person name="Matobola R."/>
            <person name="Klein T."/>
            <person name="Biteghe F.A."/>
            <person name="Kirby B."/>
            <person name="Trindade M.I."/>
        </authorList>
    </citation>
    <scope>NUCLEOTIDE SEQUENCE</scope>
    <source>
        <strain evidence="10">PE8-15</strain>
    </source>
</reference>
<evidence type="ECO:0000256" key="7">
    <source>
        <dbReference type="SAM" id="Phobius"/>
    </source>
</evidence>
<dbReference type="Proteomes" id="UP000437562">
    <property type="component" value="Unassembled WGS sequence"/>
</dbReference>
<dbReference type="EMBL" id="LRPH01000083">
    <property type="protein sequence ID" value="KWU56272.1"/>
    <property type="molecule type" value="Genomic_DNA"/>
</dbReference>
<dbReference type="GO" id="GO:0005886">
    <property type="term" value="C:plasma membrane"/>
    <property type="evidence" value="ECO:0007669"/>
    <property type="project" value="UniProtKB-SubCell"/>
</dbReference>
<feature type="transmembrane region" description="Helical" evidence="7">
    <location>
        <begin position="40"/>
        <end position="57"/>
    </location>
</feature>
<keyword evidence="5 7" id="KW-1133">Transmembrane helix</keyword>
<evidence type="ECO:0000313" key="12">
    <source>
        <dbReference type="EMBL" id="VXC35915.1"/>
    </source>
</evidence>
<keyword evidence="4 7" id="KW-0812">Transmembrane</keyword>
<evidence type="ECO:0000313" key="15">
    <source>
        <dbReference type="Proteomes" id="UP000192932"/>
    </source>
</evidence>
<sequence length="128" mass="13985">MINFLLYLAVSLVLLCIGLFLMEVTTKVKEFKLMAQGNKAVSYVLGGRLLGLAIVLYSTAANSISILDMVSWGAVGILAQIIVFYLAEWLTPRFNINKSLEEDNQAVGLFLMFLSLSIGIVIAGCVTY</sequence>
<dbReference type="EMBL" id="SZOD01000276">
    <property type="protein sequence ID" value="TKI84735.1"/>
    <property type="molecule type" value="Genomic_DNA"/>
</dbReference>
<dbReference type="RefSeq" id="WP_002086561.1">
    <property type="nucleotide sequence ID" value="NZ_CAKJWQ010000006.1"/>
</dbReference>
<reference evidence="12 17" key="6">
    <citation type="submission" date="2019-10" db="EMBL/GenBank/DDBJ databases">
        <authorList>
            <person name="Karimi E."/>
        </authorList>
    </citation>
    <scope>NUCLEOTIDE SEQUENCE [LARGE SCALE GENOMIC DNA]</scope>
    <source>
        <strain evidence="12">Bacillus sp. 71</strain>
    </source>
</reference>
<proteinExistence type="inferred from homology"/>
<protein>
    <submittedName>
        <fullName evidence="10">Cell surface protein</fullName>
    </submittedName>
    <submittedName>
        <fullName evidence="8">DUF350 domain-containing protein</fullName>
    </submittedName>
</protein>
<dbReference type="Pfam" id="PF03994">
    <property type="entry name" value="DUF350"/>
    <property type="match status" value="1"/>
</dbReference>
<evidence type="ECO:0000313" key="13">
    <source>
        <dbReference type="Proteomes" id="UP000006976"/>
    </source>
</evidence>